<name>A0A931B3J4_9ACTN</name>
<feature type="region of interest" description="Disordered" evidence="1">
    <location>
        <begin position="86"/>
        <end position="168"/>
    </location>
</feature>
<protein>
    <submittedName>
        <fullName evidence="2">Uncharacterized protein</fullName>
    </submittedName>
</protein>
<feature type="compositionally biased region" description="Basic and acidic residues" evidence="1">
    <location>
        <begin position="89"/>
        <end position="102"/>
    </location>
</feature>
<organism evidence="2 3">
    <name type="scientific">Streptacidiphilus fuscans</name>
    <dbReference type="NCBI Taxonomy" id="2789292"/>
    <lineage>
        <taxon>Bacteria</taxon>
        <taxon>Bacillati</taxon>
        <taxon>Actinomycetota</taxon>
        <taxon>Actinomycetes</taxon>
        <taxon>Kitasatosporales</taxon>
        <taxon>Streptomycetaceae</taxon>
        <taxon>Streptacidiphilus</taxon>
    </lineage>
</organism>
<comment type="caution">
    <text evidence="2">The sequence shown here is derived from an EMBL/GenBank/DDBJ whole genome shotgun (WGS) entry which is preliminary data.</text>
</comment>
<proteinExistence type="predicted"/>
<dbReference type="AlphaFoldDB" id="A0A931B3J4"/>
<keyword evidence="3" id="KW-1185">Reference proteome</keyword>
<sequence length="168" mass="17806">MEQERAERLVAALRARRVMAHLADLGVYEYAVRVVLPDDEGEAVWDSSDALGLEAEVLQDGVLMGFVPHVPGSEDMSEDQLIEVIATTEYDREGLHPPKDAAGRPVAPPPSQPTASQPSASEAASGAAASASSSPEPSASDEDLTDGPVSHRAPRRHWWSRGSRGSAA</sequence>
<evidence type="ECO:0000313" key="3">
    <source>
        <dbReference type="Proteomes" id="UP000657385"/>
    </source>
</evidence>
<accession>A0A931B3J4</accession>
<evidence type="ECO:0000313" key="2">
    <source>
        <dbReference type="EMBL" id="MBF9069699.1"/>
    </source>
</evidence>
<dbReference type="EMBL" id="JADPRT010000006">
    <property type="protein sequence ID" value="MBF9069699.1"/>
    <property type="molecule type" value="Genomic_DNA"/>
</dbReference>
<evidence type="ECO:0000256" key="1">
    <source>
        <dbReference type="SAM" id="MobiDB-lite"/>
    </source>
</evidence>
<dbReference type="RefSeq" id="WP_196194867.1">
    <property type="nucleotide sequence ID" value="NZ_JADPRT010000006.1"/>
</dbReference>
<gene>
    <name evidence="2" type="ORF">I2501_16865</name>
</gene>
<feature type="compositionally biased region" description="Low complexity" evidence="1">
    <location>
        <begin position="113"/>
        <end position="138"/>
    </location>
</feature>
<reference evidence="2" key="1">
    <citation type="submission" date="2020-11" db="EMBL/GenBank/DDBJ databases">
        <title>Isolation and identification of active actinomycetes.</title>
        <authorList>
            <person name="Yu B."/>
        </authorList>
    </citation>
    <scope>NUCLEOTIDE SEQUENCE</scope>
    <source>
        <strain evidence="2">NEAU-YB345</strain>
    </source>
</reference>
<dbReference type="Proteomes" id="UP000657385">
    <property type="component" value="Unassembled WGS sequence"/>
</dbReference>